<evidence type="ECO:0000256" key="1">
    <source>
        <dbReference type="SAM" id="SignalP"/>
    </source>
</evidence>
<dbReference type="Proteomes" id="UP000070501">
    <property type="component" value="Unassembled WGS sequence"/>
</dbReference>
<dbReference type="AlphaFoldDB" id="A0A136JJL2"/>
<evidence type="ECO:0000313" key="2">
    <source>
        <dbReference type="EMBL" id="KXJ97349.1"/>
    </source>
</evidence>
<feature type="signal peptide" evidence="1">
    <location>
        <begin position="1"/>
        <end position="20"/>
    </location>
</feature>
<feature type="chain" id="PRO_5007293842" description="Ubiquitin 3 binding protein But2 C-terminal domain-containing protein" evidence="1">
    <location>
        <begin position="21"/>
        <end position="222"/>
    </location>
</feature>
<name>A0A136JJL2_9PEZI</name>
<gene>
    <name evidence="2" type="ORF">Micbo1qcDRAFT_200055</name>
</gene>
<evidence type="ECO:0000313" key="3">
    <source>
        <dbReference type="Proteomes" id="UP000070501"/>
    </source>
</evidence>
<reference evidence="3" key="1">
    <citation type="submission" date="2016-02" db="EMBL/GenBank/DDBJ databases">
        <title>Draft genome sequence of Microdochium bolleyi, a fungal endophyte of beachgrass.</title>
        <authorList>
            <consortium name="DOE Joint Genome Institute"/>
            <person name="David A.S."/>
            <person name="May G."/>
            <person name="Haridas S."/>
            <person name="Lim J."/>
            <person name="Wang M."/>
            <person name="Labutti K."/>
            <person name="Lipzen A."/>
            <person name="Barry K."/>
            <person name="Grigoriev I.V."/>
        </authorList>
    </citation>
    <scope>NUCLEOTIDE SEQUENCE [LARGE SCALE GENOMIC DNA]</scope>
    <source>
        <strain evidence="3">J235TASD1</strain>
    </source>
</reference>
<organism evidence="2 3">
    <name type="scientific">Microdochium bolleyi</name>
    <dbReference type="NCBI Taxonomy" id="196109"/>
    <lineage>
        <taxon>Eukaryota</taxon>
        <taxon>Fungi</taxon>
        <taxon>Dikarya</taxon>
        <taxon>Ascomycota</taxon>
        <taxon>Pezizomycotina</taxon>
        <taxon>Sordariomycetes</taxon>
        <taxon>Xylariomycetidae</taxon>
        <taxon>Xylariales</taxon>
        <taxon>Microdochiaceae</taxon>
        <taxon>Microdochium</taxon>
    </lineage>
</organism>
<dbReference type="InParanoid" id="A0A136JJL2"/>
<evidence type="ECO:0008006" key="4">
    <source>
        <dbReference type="Google" id="ProtNLM"/>
    </source>
</evidence>
<accession>A0A136JJL2</accession>
<keyword evidence="3" id="KW-1185">Reference proteome</keyword>
<dbReference type="OrthoDB" id="5431298at2759"/>
<proteinExistence type="predicted"/>
<dbReference type="EMBL" id="KQ964245">
    <property type="protein sequence ID" value="KXJ97349.1"/>
    <property type="molecule type" value="Genomic_DNA"/>
</dbReference>
<protein>
    <recommendedName>
        <fullName evidence="4">Ubiquitin 3 binding protein But2 C-terminal domain-containing protein</fullName>
    </recommendedName>
</protein>
<keyword evidence="1" id="KW-0732">Signal</keyword>
<sequence length="222" mass="23905">MPSLSSTLLSTACLIGIVLAAPTAPLLHGSPRSSCTAPGNITMPVTYNLYPGDPDRAEAPTSYIDIQNLPDREEREQVIVFQGVPAGALTCTLGWVQAAAAEREFVVEDNGSTKVKPFYDFPSATTRGLEEGDGDCNEEEQDPVINYSTIKPLSSASAELELGPDFTFWNDSPGAVPHVAGAVPCAEEMYFHIRINPGNGLGDVHFRQDEKNGFIMNWVCEA</sequence>